<evidence type="ECO:0000313" key="1">
    <source>
        <dbReference type="EMBL" id="RRR66765.1"/>
    </source>
</evidence>
<accession>A0A426TS68</accession>
<gene>
    <name evidence="1" type="ORF">EI684_20130</name>
</gene>
<name>A0A426TS68_9CHLR</name>
<evidence type="ECO:0008006" key="3">
    <source>
        <dbReference type="Google" id="ProtNLM"/>
    </source>
</evidence>
<sequence length="127" mass="14718">MVQQKPTEGHAQTEVPVVPILLSDDAAAYDRVTTTHALCWVHEWRLYTKLHPQIPHHQGLLEPFRKDYWALYRRLLAYRAAPSAAERARLHDAFDTLNGNAPRHTWADPVIMERTRHRLLPATPNRS</sequence>
<comment type="caution">
    <text evidence="1">The sequence shown here is derived from an EMBL/GenBank/DDBJ whole genome shotgun (WGS) entry which is preliminary data.</text>
</comment>
<dbReference type="EMBL" id="RSAS01000829">
    <property type="protein sequence ID" value="RRR66765.1"/>
    <property type="molecule type" value="Genomic_DNA"/>
</dbReference>
<protein>
    <recommendedName>
        <fullName evidence="3">Transposase</fullName>
    </recommendedName>
</protein>
<organism evidence="1 2">
    <name type="scientific">Candidatus Viridilinea halotolerans</name>
    <dbReference type="NCBI Taxonomy" id="2491704"/>
    <lineage>
        <taxon>Bacteria</taxon>
        <taxon>Bacillati</taxon>
        <taxon>Chloroflexota</taxon>
        <taxon>Chloroflexia</taxon>
        <taxon>Chloroflexales</taxon>
        <taxon>Chloroflexineae</taxon>
        <taxon>Oscillochloridaceae</taxon>
        <taxon>Candidatus Viridilinea</taxon>
    </lineage>
</organism>
<proteinExistence type="predicted"/>
<evidence type="ECO:0000313" key="2">
    <source>
        <dbReference type="Proteomes" id="UP000280307"/>
    </source>
</evidence>
<dbReference type="AlphaFoldDB" id="A0A426TS68"/>
<reference evidence="1 2" key="1">
    <citation type="submission" date="2018-12" db="EMBL/GenBank/DDBJ databases">
        <title>Genome Sequence of Candidatus Viridilinea halotolerans isolated from saline sulfide-rich spring.</title>
        <authorList>
            <person name="Grouzdev D.S."/>
            <person name="Burganskaya E.I."/>
            <person name="Krutkina M.S."/>
            <person name="Sukhacheva M.V."/>
            <person name="Gorlenko V.M."/>
        </authorList>
    </citation>
    <scope>NUCLEOTIDE SEQUENCE [LARGE SCALE GENOMIC DNA]</scope>
    <source>
        <strain evidence="1">Chok-6</strain>
    </source>
</reference>
<dbReference type="Proteomes" id="UP000280307">
    <property type="component" value="Unassembled WGS sequence"/>
</dbReference>